<protein>
    <submittedName>
        <fullName evidence="7">O-antigen ligase</fullName>
    </submittedName>
</protein>
<dbReference type="Pfam" id="PF04932">
    <property type="entry name" value="Wzy_C"/>
    <property type="match status" value="1"/>
</dbReference>
<organism evidence="7 8">
    <name type="scientific">Halopseudomonas salegens</name>
    <dbReference type="NCBI Taxonomy" id="1434072"/>
    <lineage>
        <taxon>Bacteria</taxon>
        <taxon>Pseudomonadati</taxon>
        <taxon>Pseudomonadota</taxon>
        <taxon>Gammaproteobacteria</taxon>
        <taxon>Pseudomonadales</taxon>
        <taxon>Pseudomonadaceae</taxon>
        <taxon>Halopseudomonas</taxon>
    </lineage>
</organism>
<dbReference type="GO" id="GO:0016874">
    <property type="term" value="F:ligase activity"/>
    <property type="evidence" value="ECO:0007669"/>
    <property type="project" value="UniProtKB-KW"/>
</dbReference>
<feature type="transmembrane region" description="Helical" evidence="5">
    <location>
        <begin position="205"/>
        <end position="222"/>
    </location>
</feature>
<feature type="transmembrane region" description="Helical" evidence="5">
    <location>
        <begin position="231"/>
        <end position="254"/>
    </location>
</feature>
<dbReference type="PANTHER" id="PTHR37422:SF13">
    <property type="entry name" value="LIPOPOLYSACCHARIDE BIOSYNTHESIS PROTEIN PA4999-RELATED"/>
    <property type="match status" value="1"/>
</dbReference>
<keyword evidence="2 5" id="KW-0812">Transmembrane</keyword>
<evidence type="ECO:0000256" key="3">
    <source>
        <dbReference type="ARBA" id="ARBA00022989"/>
    </source>
</evidence>
<dbReference type="PANTHER" id="PTHR37422">
    <property type="entry name" value="TEICHURONIC ACID BIOSYNTHESIS PROTEIN TUAE"/>
    <property type="match status" value="1"/>
</dbReference>
<evidence type="ECO:0000256" key="5">
    <source>
        <dbReference type="SAM" id="Phobius"/>
    </source>
</evidence>
<sequence length="525" mass="58653">MEQLLSRFNRIWPEVLGCLLLAVMAGLATLHFYGPGWLSYAWVGMVVLSLALQLTALGTLRLGNLLLCLIGILALLMHTFSFLEGEPWLSWPRLIHLLAIMLLLWVLRAAQGGRYVPGREGMLAVWLSLVVFAACVINGQALYLAEWQIFLLQFSLFTLCVRCFPALVQHSWPYFVIVLLILGLMLLSNALAASVDEVMATSDRVFHMLGHLLFAWSVYACSRQYSWRPVYLFWSVFAALLVCTLAVAMLWFTVDQPRLYDWFSKPPLFGHIRHMGYFLCFAAIVATYWFFSARLLQHYLAGVAVLLGFSLLFWNGGRGAALAVMLAGSLVLFCSCFSWQRLRSMAYLVILALAMSLLFRVDVRGVGWFDALWRSDAATSVNALSSGRLWIWSVLWPFIQERIWFGWGGNGFVSVWGKEASIIQAHNGLFQLLLEWGLITTAAILGLISYYFLRGSWVICHMGRRAQPPLLLGLMVTLGMLVLAVFDGIFYYGAPGSFLALGLGLLAAGLKLQALHGPDAANDHG</sequence>
<feature type="transmembrane region" description="Helical" evidence="5">
    <location>
        <begin position="320"/>
        <end position="339"/>
    </location>
</feature>
<feature type="transmembrane region" description="Helical" evidence="5">
    <location>
        <begin position="298"/>
        <end position="314"/>
    </location>
</feature>
<keyword evidence="3 5" id="KW-1133">Transmembrane helix</keyword>
<dbReference type="Proteomes" id="UP000243924">
    <property type="component" value="Chromosome I"/>
</dbReference>
<name>A0A1H2GKB4_9GAMM</name>
<feature type="transmembrane region" description="Helical" evidence="5">
    <location>
        <begin position="89"/>
        <end position="110"/>
    </location>
</feature>
<keyword evidence="4 5" id="KW-0472">Membrane</keyword>
<feature type="transmembrane region" description="Helical" evidence="5">
    <location>
        <begin position="65"/>
        <end position="83"/>
    </location>
</feature>
<evidence type="ECO:0000256" key="4">
    <source>
        <dbReference type="ARBA" id="ARBA00023136"/>
    </source>
</evidence>
<evidence type="ECO:0000313" key="7">
    <source>
        <dbReference type="EMBL" id="SDU19848.1"/>
    </source>
</evidence>
<keyword evidence="8" id="KW-1185">Reference proteome</keyword>
<evidence type="ECO:0000259" key="6">
    <source>
        <dbReference type="Pfam" id="PF04932"/>
    </source>
</evidence>
<feature type="transmembrane region" description="Helical" evidence="5">
    <location>
        <begin position="122"/>
        <end position="143"/>
    </location>
</feature>
<evidence type="ECO:0000256" key="1">
    <source>
        <dbReference type="ARBA" id="ARBA00004141"/>
    </source>
</evidence>
<feature type="transmembrane region" description="Helical" evidence="5">
    <location>
        <begin position="436"/>
        <end position="453"/>
    </location>
</feature>
<dbReference type="GO" id="GO:0016020">
    <property type="term" value="C:membrane"/>
    <property type="evidence" value="ECO:0007669"/>
    <property type="project" value="UniProtKB-SubCell"/>
</dbReference>
<comment type="subcellular location">
    <subcellularLocation>
        <location evidence="1">Membrane</location>
        <topology evidence="1">Multi-pass membrane protein</topology>
    </subcellularLocation>
</comment>
<gene>
    <name evidence="7" type="ORF">SAMN05216210_2358</name>
</gene>
<evidence type="ECO:0000256" key="2">
    <source>
        <dbReference type="ARBA" id="ARBA00022692"/>
    </source>
</evidence>
<feature type="domain" description="O-antigen ligase-related" evidence="6">
    <location>
        <begin position="304"/>
        <end position="444"/>
    </location>
</feature>
<evidence type="ECO:0000313" key="8">
    <source>
        <dbReference type="Proteomes" id="UP000243924"/>
    </source>
</evidence>
<dbReference type="OrthoDB" id="6988156at2"/>
<accession>A0A1H2GKB4</accession>
<dbReference type="InterPro" id="IPR007016">
    <property type="entry name" value="O-antigen_ligase-rel_domated"/>
</dbReference>
<feature type="transmembrane region" description="Helical" evidence="5">
    <location>
        <begin position="346"/>
        <end position="363"/>
    </location>
</feature>
<feature type="transmembrane region" description="Helical" evidence="5">
    <location>
        <begin position="39"/>
        <end position="58"/>
    </location>
</feature>
<keyword evidence="7" id="KW-0436">Ligase</keyword>
<dbReference type="STRING" id="1434072.SAMN05216210_2358"/>
<feature type="transmembrane region" description="Helical" evidence="5">
    <location>
        <begin position="12"/>
        <end position="33"/>
    </location>
</feature>
<feature type="transmembrane region" description="Helical" evidence="5">
    <location>
        <begin position="274"/>
        <end position="291"/>
    </location>
</feature>
<dbReference type="EMBL" id="LT629787">
    <property type="protein sequence ID" value="SDU19848.1"/>
    <property type="molecule type" value="Genomic_DNA"/>
</dbReference>
<dbReference type="InterPro" id="IPR051533">
    <property type="entry name" value="WaaL-like"/>
</dbReference>
<feature type="transmembrane region" description="Helical" evidence="5">
    <location>
        <begin position="469"/>
        <end position="486"/>
    </location>
</feature>
<dbReference type="RefSeq" id="WP_092387140.1">
    <property type="nucleotide sequence ID" value="NZ_LT629787.1"/>
</dbReference>
<feature type="transmembrane region" description="Helical" evidence="5">
    <location>
        <begin position="149"/>
        <end position="167"/>
    </location>
</feature>
<reference evidence="8" key="1">
    <citation type="submission" date="2016-10" db="EMBL/GenBank/DDBJ databases">
        <authorList>
            <person name="Varghese N."/>
            <person name="Submissions S."/>
        </authorList>
    </citation>
    <scope>NUCLEOTIDE SEQUENCE [LARGE SCALE GENOMIC DNA]</scope>
    <source>
        <strain evidence="8">CECT 8338</strain>
    </source>
</reference>
<dbReference type="AlphaFoldDB" id="A0A1H2GKB4"/>
<proteinExistence type="predicted"/>
<feature type="transmembrane region" description="Helical" evidence="5">
    <location>
        <begin position="174"/>
        <end position="193"/>
    </location>
</feature>